<name>A0A915IRH7_ROMCU</name>
<accession>A0A915IRH7</accession>
<sequence length="267" mass="30917">MISGFWIAWVKVTGQESLEDNSCSIQNVQEARAIVNFMATLTSTQKFKNEDIIIITSYSTQVKLLGDTVLEACKAIKAGTYLQNRYLSSTEMENKLKKVQIGTVDKSQKCFLDTNVATRGESCKIKKLSIFQDKLWLPHFMDNLHYHHPEYAEKFGLKVHSRHRVLIHLHICQDVFRLLVGPLSRPPDSLYSHYCKNNIAFISEDVKRAQMFEFMCGYITTTHKYNPRYNWSLENAYGYLLPALHHFLTKGASWKKNKDARKEADRI</sequence>
<feature type="domain" description="DNA2/NAM7 helicase-like C-terminal" evidence="1">
    <location>
        <begin position="7"/>
        <end position="108"/>
    </location>
</feature>
<keyword evidence="2" id="KW-1185">Reference proteome</keyword>
<dbReference type="WBParaSite" id="nRc.2.0.1.t16808-RA">
    <property type="protein sequence ID" value="nRc.2.0.1.t16808-RA"/>
    <property type="gene ID" value="nRc.2.0.1.g16808"/>
</dbReference>
<evidence type="ECO:0000259" key="1">
    <source>
        <dbReference type="Pfam" id="PF13087"/>
    </source>
</evidence>
<proteinExistence type="predicted"/>
<evidence type="ECO:0000313" key="3">
    <source>
        <dbReference type="WBParaSite" id="nRc.2.0.1.t16808-RA"/>
    </source>
</evidence>
<dbReference type="Proteomes" id="UP000887565">
    <property type="component" value="Unplaced"/>
</dbReference>
<reference evidence="3" key="1">
    <citation type="submission" date="2022-11" db="UniProtKB">
        <authorList>
            <consortium name="WormBaseParasite"/>
        </authorList>
    </citation>
    <scope>IDENTIFICATION</scope>
</reference>
<dbReference type="InterPro" id="IPR041679">
    <property type="entry name" value="DNA2/NAM7-like_C"/>
</dbReference>
<dbReference type="Gene3D" id="3.40.50.300">
    <property type="entry name" value="P-loop containing nucleotide triphosphate hydrolases"/>
    <property type="match status" value="1"/>
</dbReference>
<dbReference type="AlphaFoldDB" id="A0A915IRH7"/>
<dbReference type="Pfam" id="PF13087">
    <property type="entry name" value="AAA_12"/>
    <property type="match status" value="1"/>
</dbReference>
<protein>
    <submittedName>
        <fullName evidence="3">DNA2/NAM7 helicase-like C-terminal domain-containing protein</fullName>
    </submittedName>
</protein>
<dbReference type="InterPro" id="IPR027417">
    <property type="entry name" value="P-loop_NTPase"/>
</dbReference>
<organism evidence="2 3">
    <name type="scientific">Romanomermis culicivorax</name>
    <name type="common">Nematode worm</name>
    <dbReference type="NCBI Taxonomy" id="13658"/>
    <lineage>
        <taxon>Eukaryota</taxon>
        <taxon>Metazoa</taxon>
        <taxon>Ecdysozoa</taxon>
        <taxon>Nematoda</taxon>
        <taxon>Enoplea</taxon>
        <taxon>Dorylaimia</taxon>
        <taxon>Mermithida</taxon>
        <taxon>Mermithoidea</taxon>
        <taxon>Mermithidae</taxon>
        <taxon>Romanomermis</taxon>
    </lineage>
</organism>
<evidence type="ECO:0000313" key="2">
    <source>
        <dbReference type="Proteomes" id="UP000887565"/>
    </source>
</evidence>